<evidence type="ECO:0000313" key="3">
    <source>
        <dbReference type="EMBL" id="KAA9357501.1"/>
    </source>
</evidence>
<dbReference type="InterPro" id="IPR013766">
    <property type="entry name" value="Thioredoxin_domain"/>
</dbReference>
<reference evidence="3 4" key="1">
    <citation type="submission" date="2019-09" db="EMBL/GenBank/DDBJ databases">
        <title>Genome Sequence of Larkinella sp MA1.</title>
        <authorList>
            <person name="Srinivasan S."/>
        </authorList>
    </citation>
    <scope>NUCLEOTIDE SEQUENCE [LARGE SCALE GENOMIC DNA]</scope>
    <source>
        <strain evidence="3 4">MA1</strain>
    </source>
</reference>
<dbReference type="PANTHER" id="PTHR15337:SF11">
    <property type="entry name" value="THIOREDOXIN DOMAIN-CONTAINING PROTEIN"/>
    <property type="match status" value="1"/>
</dbReference>
<sequence>MKVFLLSVLAFFAVSAPQWQLNLDQAKAEAEKSHKLILLNFSGSDWCGPCIKLKKDIFESEAFQVFATDHLVLVRADFPRLSKNKLDARQEAHNEALAEKYNKKGKFPFTVLLDTSGRVLNEWDGYSPSMTASSVMASIQAANAGQNE</sequence>
<protein>
    <submittedName>
        <fullName evidence="3">Thioredoxin family protein</fullName>
    </submittedName>
</protein>
<dbReference type="AlphaFoldDB" id="A0A5N1JMX5"/>
<evidence type="ECO:0000313" key="4">
    <source>
        <dbReference type="Proteomes" id="UP000326344"/>
    </source>
</evidence>
<dbReference type="Proteomes" id="UP000326344">
    <property type="component" value="Unassembled WGS sequence"/>
</dbReference>
<evidence type="ECO:0000259" key="2">
    <source>
        <dbReference type="PROSITE" id="PS51352"/>
    </source>
</evidence>
<feature type="domain" description="Thioredoxin" evidence="2">
    <location>
        <begin position="3"/>
        <end position="144"/>
    </location>
</feature>
<keyword evidence="1" id="KW-0732">Signal</keyword>
<dbReference type="EMBL" id="VTWS01000001">
    <property type="protein sequence ID" value="KAA9357501.1"/>
    <property type="molecule type" value="Genomic_DNA"/>
</dbReference>
<accession>A0A5N1JMX5</accession>
<keyword evidence="4" id="KW-1185">Reference proteome</keyword>
<dbReference type="Pfam" id="PF13899">
    <property type="entry name" value="Thioredoxin_7"/>
    <property type="match status" value="1"/>
</dbReference>
<dbReference type="PROSITE" id="PS51352">
    <property type="entry name" value="THIOREDOXIN_2"/>
    <property type="match status" value="1"/>
</dbReference>
<proteinExistence type="predicted"/>
<organism evidence="3 4">
    <name type="scientific">Larkinella humicola</name>
    <dbReference type="NCBI Taxonomy" id="2607654"/>
    <lineage>
        <taxon>Bacteria</taxon>
        <taxon>Pseudomonadati</taxon>
        <taxon>Bacteroidota</taxon>
        <taxon>Cytophagia</taxon>
        <taxon>Cytophagales</taxon>
        <taxon>Spirosomataceae</taxon>
        <taxon>Larkinella</taxon>
    </lineage>
</organism>
<dbReference type="RefSeq" id="WP_150875638.1">
    <property type="nucleotide sequence ID" value="NZ_VTWS01000001.1"/>
</dbReference>
<dbReference type="SUPFAM" id="SSF52833">
    <property type="entry name" value="Thioredoxin-like"/>
    <property type="match status" value="1"/>
</dbReference>
<dbReference type="PANTHER" id="PTHR15337">
    <property type="entry name" value="ANTERIOR GRADIENT PROTEIN-RELATED"/>
    <property type="match status" value="1"/>
</dbReference>
<comment type="caution">
    <text evidence="3">The sequence shown here is derived from an EMBL/GenBank/DDBJ whole genome shotgun (WGS) entry which is preliminary data.</text>
</comment>
<dbReference type="Gene3D" id="3.40.30.10">
    <property type="entry name" value="Glutaredoxin"/>
    <property type="match status" value="1"/>
</dbReference>
<name>A0A5N1JMX5_9BACT</name>
<evidence type="ECO:0000256" key="1">
    <source>
        <dbReference type="ARBA" id="ARBA00022729"/>
    </source>
</evidence>
<dbReference type="InterPro" id="IPR036249">
    <property type="entry name" value="Thioredoxin-like_sf"/>
</dbReference>
<gene>
    <name evidence="3" type="ORF">F0P93_07145</name>
</gene>
<dbReference type="InterPro" id="IPR051099">
    <property type="entry name" value="AGR/TXD"/>
</dbReference>